<evidence type="ECO:0000313" key="3">
    <source>
        <dbReference type="Proteomes" id="UP000607559"/>
    </source>
</evidence>
<dbReference type="EMBL" id="BMJC01000001">
    <property type="protein sequence ID" value="GGA90210.1"/>
    <property type="molecule type" value="Genomic_DNA"/>
</dbReference>
<feature type="compositionally biased region" description="Basic and acidic residues" evidence="1">
    <location>
        <begin position="39"/>
        <end position="52"/>
    </location>
</feature>
<dbReference type="AlphaFoldDB" id="A0A8J2UAB0"/>
<gene>
    <name evidence="2" type="ORF">GCM10011511_11830</name>
</gene>
<organism evidence="2 3">
    <name type="scientific">Puia dinghuensis</name>
    <dbReference type="NCBI Taxonomy" id="1792502"/>
    <lineage>
        <taxon>Bacteria</taxon>
        <taxon>Pseudomonadati</taxon>
        <taxon>Bacteroidota</taxon>
        <taxon>Chitinophagia</taxon>
        <taxon>Chitinophagales</taxon>
        <taxon>Chitinophagaceae</taxon>
        <taxon>Puia</taxon>
    </lineage>
</organism>
<evidence type="ECO:0000256" key="1">
    <source>
        <dbReference type="SAM" id="MobiDB-lite"/>
    </source>
</evidence>
<dbReference type="Proteomes" id="UP000607559">
    <property type="component" value="Unassembled WGS sequence"/>
</dbReference>
<evidence type="ECO:0000313" key="2">
    <source>
        <dbReference type="EMBL" id="GGA90210.1"/>
    </source>
</evidence>
<reference evidence="2" key="1">
    <citation type="journal article" date="2014" name="Int. J. Syst. Evol. Microbiol.">
        <title>Complete genome sequence of Corynebacterium casei LMG S-19264T (=DSM 44701T), isolated from a smear-ripened cheese.</title>
        <authorList>
            <consortium name="US DOE Joint Genome Institute (JGI-PGF)"/>
            <person name="Walter F."/>
            <person name="Albersmeier A."/>
            <person name="Kalinowski J."/>
            <person name="Ruckert C."/>
        </authorList>
    </citation>
    <scope>NUCLEOTIDE SEQUENCE</scope>
    <source>
        <strain evidence="2">CGMCC 1.15448</strain>
    </source>
</reference>
<sequence>MGKAKTNDSTKSFSAIEKAKDKAYNETYHFRDSQTGQSSRKEGGAINEKQDSIKITIKK</sequence>
<protein>
    <submittedName>
        <fullName evidence="2">Uncharacterized protein</fullName>
    </submittedName>
</protein>
<reference evidence="2" key="2">
    <citation type="submission" date="2020-09" db="EMBL/GenBank/DDBJ databases">
        <authorList>
            <person name="Sun Q."/>
            <person name="Zhou Y."/>
        </authorList>
    </citation>
    <scope>NUCLEOTIDE SEQUENCE</scope>
    <source>
        <strain evidence="2">CGMCC 1.15448</strain>
    </source>
</reference>
<name>A0A8J2UAB0_9BACT</name>
<keyword evidence="3" id="KW-1185">Reference proteome</keyword>
<dbReference type="RefSeq" id="WP_188929489.1">
    <property type="nucleotide sequence ID" value="NZ_BMJC01000001.1"/>
</dbReference>
<accession>A0A8J2UAB0</accession>
<feature type="region of interest" description="Disordered" evidence="1">
    <location>
        <begin position="23"/>
        <end position="59"/>
    </location>
</feature>
<feature type="compositionally biased region" description="Basic and acidic residues" evidence="1">
    <location>
        <begin position="23"/>
        <end position="32"/>
    </location>
</feature>
<proteinExistence type="predicted"/>
<comment type="caution">
    <text evidence="2">The sequence shown here is derived from an EMBL/GenBank/DDBJ whole genome shotgun (WGS) entry which is preliminary data.</text>
</comment>